<protein>
    <submittedName>
        <fullName evidence="1">Uncharacterized protein</fullName>
    </submittedName>
</protein>
<organism evidence="1">
    <name type="scientific">Aphanomyces stellatus</name>
    <dbReference type="NCBI Taxonomy" id="120398"/>
    <lineage>
        <taxon>Eukaryota</taxon>
        <taxon>Sar</taxon>
        <taxon>Stramenopiles</taxon>
        <taxon>Oomycota</taxon>
        <taxon>Saprolegniomycetes</taxon>
        <taxon>Saprolegniales</taxon>
        <taxon>Verrucalvaceae</taxon>
        <taxon>Aphanomyces</taxon>
    </lineage>
</organism>
<reference evidence="1" key="1">
    <citation type="submission" date="2019-06" db="EMBL/GenBank/DDBJ databases">
        <title>Genomics analysis of Aphanomyces spp. identifies a new class of oomycete effector associated with host adaptation.</title>
        <authorList>
            <person name="Gaulin E."/>
        </authorList>
    </citation>
    <scope>NUCLEOTIDE SEQUENCE</scope>
    <source>
        <strain evidence="1">CBS 578.67</strain>
    </source>
</reference>
<accession>A0A6A4YYH8</accession>
<sequence length="299" mass="33803">MFSWGPKTQVTLDFQVQATQGKTTAWVWRQFDITGQKFEVRDADGRKEHSIATKHITIEQLCGHHYQLLKKGTPYLLFSAPSRTLLAKFQTFLRLAMDSSKWTLPASTDWANLMNVATIIVETEQAKPTPALHLSNVTVAQVEMALANMKTMFNTVMTPVSLKEELYEALLNMEAAYVLDPTTKNFAHTTESLQQYNPPKKGPSKLPLKVILSICPHPDCLAKLNITQMYAVHMDNKRIRCRQCNKSIGYETYQLATFLNFKPTFVQDLPPMPFDGAIATFIGAVDTQLRHQAGNSKHR</sequence>
<gene>
    <name evidence="1" type="ORF">As57867_009236</name>
</gene>
<evidence type="ECO:0000313" key="1">
    <source>
        <dbReference type="EMBL" id="KAF0700188.1"/>
    </source>
</evidence>
<proteinExistence type="predicted"/>
<name>A0A6A4YYH8_9STRA</name>
<dbReference type="EMBL" id="VJMH01005134">
    <property type="protein sequence ID" value="KAF0700188.1"/>
    <property type="molecule type" value="Genomic_DNA"/>
</dbReference>
<dbReference type="AlphaFoldDB" id="A0A6A4YYH8"/>
<feature type="non-terminal residue" evidence="1">
    <location>
        <position position="299"/>
    </location>
</feature>
<comment type="caution">
    <text evidence="1">The sequence shown here is derived from an EMBL/GenBank/DDBJ whole genome shotgun (WGS) entry which is preliminary data.</text>
</comment>